<evidence type="ECO:0000256" key="6">
    <source>
        <dbReference type="ARBA" id="ARBA00022989"/>
    </source>
</evidence>
<dbReference type="GO" id="GO:0046513">
    <property type="term" value="P:ceramide biosynthetic process"/>
    <property type="evidence" value="ECO:0007669"/>
    <property type="project" value="TreeGrafter"/>
</dbReference>
<feature type="transmembrane region" description="Helical" evidence="9">
    <location>
        <begin position="245"/>
        <end position="262"/>
    </location>
</feature>
<dbReference type="Proteomes" id="UP000008312">
    <property type="component" value="Unassembled WGS sequence"/>
</dbReference>
<evidence type="ECO:0000256" key="7">
    <source>
        <dbReference type="ARBA" id="ARBA00023098"/>
    </source>
</evidence>
<keyword evidence="6 9" id="KW-1133">Transmembrane helix</keyword>
<evidence type="ECO:0000256" key="9">
    <source>
        <dbReference type="SAM" id="Phobius"/>
    </source>
</evidence>
<dbReference type="GO" id="GO:0047493">
    <property type="term" value="F:ceramide cholinephosphotransferase activity"/>
    <property type="evidence" value="ECO:0007669"/>
    <property type="project" value="TreeGrafter"/>
</dbReference>
<keyword evidence="8 9" id="KW-0472">Membrane</keyword>
<dbReference type="EMBL" id="FN668640">
    <property type="protein sequence ID" value="CBK20991.2"/>
    <property type="molecule type" value="Genomic_DNA"/>
</dbReference>
<dbReference type="GO" id="GO:0033188">
    <property type="term" value="F:sphingomyelin synthase activity"/>
    <property type="evidence" value="ECO:0007669"/>
    <property type="project" value="TreeGrafter"/>
</dbReference>
<dbReference type="OrthoDB" id="422827at2759"/>
<reference evidence="11" key="1">
    <citation type="submission" date="2010-02" db="EMBL/GenBank/DDBJ databases">
        <title>Sequencing and annotation of the Blastocystis hominis genome.</title>
        <authorList>
            <person name="Wincker P."/>
        </authorList>
    </citation>
    <scope>NUCLEOTIDE SEQUENCE</scope>
    <source>
        <strain evidence="11">Singapore isolate B</strain>
    </source>
</reference>
<evidence type="ECO:0000256" key="1">
    <source>
        <dbReference type="ARBA" id="ARBA00004141"/>
    </source>
</evidence>
<dbReference type="PANTHER" id="PTHR21290">
    <property type="entry name" value="SPHINGOMYELIN SYNTHETASE"/>
    <property type="match status" value="1"/>
</dbReference>
<comment type="similarity">
    <text evidence="2">Belongs to the sphingomyelin synthase family.</text>
</comment>
<comment type="subcellular location">
    <subcellularLocation>
        <location evidence="1">Membrane</location>
        <topology evidence="1">Multi-pass membrane protein</topology>
    </subcellularLocation>
</comment>
<dbReference type="Gene3D" id="1.20.144.10">
    <property type="entry name" value="Phosphatidic acid phosphatase type 2/haloperoxidase"/>
    <property type="match status" value="1"/>
</dbReference>
<evidence type="ECO:0000256" key="8">
    <source>
        <dbReference type="ARBA" id="ARBA00023136"/>
    </source>
</evidence>
<dbReference type="InterPro" id="IPR045221">
    <property type="entry name" value="Sphingomyelin_synth-like"/>
</dbReference>
<evidence type="ECO:0000313" key="12">
    <source>
        <dbReference type="Proteomes" id="UP000008312"/>
    </source>
</evidence>
<feature type="transmembrane region" description="Helical" evidence="9">
    <location>
        <begin position="79"/>
        <end position="101"/>
    </location>
</feature>
<feature type="transmembrane region" description="Helical" evidence="9">
    <location>
        <begin position="156"/>
        <end position="175"/>
    </location>
</feature>
<dbReference type="CDD" id="cd01610">
    <property type="entry name" value="PAP2_like"/>
    <property type="match status" value="1"/>
</dbReference>
<evidence type="ECO:0000256" key="2">
    <source>
        <dbReference type="ARBA" id="ARBA00005441"/>
    </source>
</evidence>
<keyword evidence="7" id="KW-0443">Lipid metabolism</keyword>
<evidence type="ECO:0000256" key="4">
    <source>
        <dbReference type="ARBA" id="ARBA00022692"/>
    </source>
</evidence>
<keyword evidence="4 9" id="KW-0812">Transmembrane</keyword>
<evidence type="ECO:0000256" key="5">
    <source>
        <dbReference type="ARBA" id="ARBA00022919"/>
    </source>
</evidence>
<dbReference type="GO" id="GO:0005789">
    <property type="term" value="C:endoplasmic reticulum membrane"/>
    <property type="evidence" value="ECO:0007669"/>
    <property type="project" value="TreeGrafter"/>
</dbReference>
<dbReference type="RefSeq" id="XP_012895039.1">
    <property type="nucleotide sequence ID" value="XM_013039585.1"/>
</dbReference>
<feature type="transmembrane region" description="Helical" evidence="9">
    <location>
        <begin position="121"/>
        <end position="144"/>
    </location>
</feature>
<feature type="domain" description="Sphingomyelin synthase-like" evidence="10">
    <location>
        <begin position="211"/>
        <end position="283"/>
    </location>
</feature>
<dbReference type="InParanoid" id="D8LYV2"/>
<protein>
    <recommendedName>
        <fullName evidence="10">Sphingomyelin synthase-like domain-containing protein</fullName>
    </recommendedName>
</protein>
<dbReference type="Pfam" id="PF14360">
    <property type="entry name" value="PAP2_C"/>
    <property type="match status" value="1"/>
</dbReference>
<dbReference type="InterPro" id="IPR025749">
    <property type="entry name" value="Sphingomyelin_synth-like_dom"/>
</dbReference>
<keyword evidence="12" id="KW-1185">Reference proteome</keyword>
<name>D8LYV2_BLAHO</name>
<dbReference type="GeneID" id="24918494"/>
<organism evidence="11">
    <name type="scientific">Blastocystis hominis</name>
    <dbReference type="NCBI Taxonomy" id="12968"/>
    <lineage>
        <taxon>Eukaryota</taxon>
        <taxon>Sar</taxon>
        <taxon>Stramenopiles</taxon>
        <taxon>Bigyra</taxon>
        <taxon>Opalozoa</taxon>
        <taxon>Opalinata</taxon>
        <taxon>Blastocystidae</taxon>
        <taxon>Blastocystis</taxon>
    </lineage>
</organism>
<dbReference type="AlphaFoldDB" id="D8LYV2"/>
<dbReference type="PANTHER" id="PTHR21290:SF62">
    <property type="entry name" value="PHOSPHATIDYLINOSITOL:CERAMIDE INOSITOLPHOSPHOTRANSFERASE 1-RELATED"/>
    <property type="match status" value="1"/>
</dbReference>
<proteinExistence type="inferred from homology"/>
<feature type="transmembrane region" description="Helical" evidence="9">
    <location>
        <begin position="268"/>
        <end position="286"/>
    </location>
</feature>
<sequence length="310" mass="35501">MFMSYRKDTAKRNALLTFAYCSFSFFFFMYIWSNVFYAFRGITLGKLTWILVCISVYIYSQKLAYSMETADSREIHKNFNILILSEVANEISRNLSGYLHVPGPLLKDVGFLAFAELNNKLLERFGDILTLIPFVILFIIAFTMDSKRIGKFIADLLRIFSMFYIVRSCCIWVTLLPGPAPHCRPGGSFRPPQDWIDVIGHMPVDGISFTTCGDLVPSGHIGFVTIALVAILRELPRRFLSYRKNFVLGCFLYELITGYFIIATRKHYTVDVVVGFFLSFFITIIFKDGWKPALFGNEDSYIPLPVDSQV</sequence>
<keyword evidence="3" id="KW-0808">Transferase</keyword>
<keyword evidence="5" id="KW-0746">Sphingolipid metabolism</keyword>
<feature type="transmembrane region" description="Helical" evidence="9">
    <location>
        <begin position="38"/>
        <end position="59"/>
    </location>
</feature>
<feature type="transmembrane region" description="Helical" evidence="9">
    <location>
        <begin position="215"/>
        <end position="233"/>
    </location>
</feature>
<feature type="transmembrane region" description="Helical" evidence="9">
    <location>
        <begin position="12"/>
        <end position="32"/>
    </location>
</feature>
<dbReference type="GO" id="GO:0005886">
    <property type="term" value="C:plasma membrane"/>
    <property type="evidence" value="ECO:0007669"/>
    <property type="project" value="TreeGrafter"/>
</dbReference>
<accession>D8LYV2</accession>
<evidence type="ECO:0000313" key="11">
    <source>
        <dbReference type="EMBL" id="CBK20991.2"/>
    </source>
</evidence>
<dbReference type="GO" id="GO:0000139">
    <property type="term" value="C:Golgi membrane"/>
    <property type="evidence" value="ECO:0007669"/>
    <property type="project" value="TreeGrafter"/>
</dbReference>
<evidence type="ECO:0000259" key="10">
    <source>
        <dbReference type="Pfam" id="PF14360"/>
    </source>
</evidence>
<evidence type="ECO:0000256" key="3">
    <source>
        <dbReference type="ARBA" id="ARBA00022679"/>
    </source>
</evidence>
<gene>
    <name evidence="11" type="ORF">GSBLH_T00001221001</name>
</gene>